<dbReference type="GO" id="GO:0005886">
    <property type="term" value="C:plasma membrane"/>
    <property type="evidence" value="ECO:0007669"/>
    <property type="project" value="UniProtKB-SubCell"/>
</dbReference>
<evidence type="ECO:0000256" key="1">
    <source>
        <dbReference type="ARBA" id="ARBA00004651"/>
    </source>
</evidence>
<feature type="transmembrane region" description="Helical" evidence="6">
    <location>
        <begin position="335"/>
        <end position="357"/>
    </location>
</feature>
<dbReference type="InterPro" id="IPR036259">
    <property type="entry name" value="MFS_trans_sf"/>
</dbReference>
<feature type="transmembrane region" description="Helical" evidence="6">
    <location>
        <begin position="130"/>
        <end position="155"/>
    </location>
</feature>
<evidence type="ECO:0000313" key="8">
    <source>
        <dbReference type="EMBL" id="KRL20680.1"/>
    </source>
</evidence>
<feature type="transmembrane region" description="Helical" evidence="6">
    <location>
        <begin position="105"/>
        <end position="124"/>
    </location>
</feature>
<dbReference type="GO" id="GO:0022857">
    <property type="term" value="F:transmembrane transporter activity"/>
    <property type="evidence" value="ECO:0007669"/>
    <property type="project" value="InterPro"/>
</dbReference>
<feature type="transmembrane region" description="Helical" evidence="6">
    <location>
        <begin position="363"/>
        <end position="383"/>
    </location>
</feature>
<dbReference type="SUPFAM" id="SSF103473">
    <property type="entry name" value="MFS general substrate transporter"/>
    <property type="match status" value="1"/>
</dbReference>
<gene>
    <name evidence="8" type="ORF">FC37_GL001922</name>
</gene>
<evidence type="ECO:0000256" key="4">
    <source>
        <dbReference type="ARBA" id="ARBA00022989"/>
    </source>
</evidence>
<dbReference type="Gene3D" id="1.20.1250.20">
    <property type="entry name" value="MFS general substrate transporter like domains"/>
    <property type="match status" value="1"/>
</dbReference>
<feature type="transmembrane region" description="Helical" evidence="6">
    <location>
        <begin position="36"/>
        <end position="62"/>
    </location>
</feature>
<keyword evidence="2" id="KW-0813">Transport</keyword>
<feature type="transmembrane region" description="Helical" evidence="6">
    <location>
        <begin position="74"/>
        <end position="93"/>
    </location>
</feature>
<dbReference type="STRING" id="1423748.FC37_GL001922"/>
<dbReference type="PATRIC" id="fig|1423748.3.peg.1996"/>
<protein>
    <submittedName>
        <fullName evidence="8">Major facilitator transporter</fullName>
    </submittedName>
</protein>
<evidence type="ECO:0000256" key="2">
    <source>
        <dbReference type="ARBA" id="ARBA00022448"/>
    </source>
</evidence>
<evidence type="ECO:0000256" key="3">
    <source>
        <dbReference type="ARBA" id="ARBA00022692"/>
    </source>
</evidence>
<keyword evidence="5 6" id="KW-0472">Membrane</keyword>
<feature type="domain" description="Major facilitator superfamily (MFS) profile" evidence="7">
    <location>
        <begin position="40"/>
        <end position="450"/>
    </location>
</feature>
<feature type="transmembrane region" description="Helical" evidence="6">
    <location>
        <begin position="310"/>
        <end position="328"/>
    </location>
</feature>
<evidence type="ECO:0000259" key="7">
    <source>
        <dbReference type="PROSITE" id="PS50850"/>
    </source>
</evidence>
<feature type="transmembrane region" description="Helical" evidence="6">
    <location>
        <begin position="167"/>
        <end position="185"/>
    </location>
</feature>
<dbReference type="PANTHER" id="PTHR23511:SF34">
    <property type="entry name" value="SYNAPTIC VESICLE GLYCOPROTEIN 2"/>
    <property type="match status" value="1"/>
</dbReference>
<dbReference type="PANTHER" id="PTHR23511">
    <property type="entry name" value="SYNAPTIC VESICLE GLYCOPROTEIN 2"/>
    <property type="match status" value="1"/>
</dbReference>
<keyword evidence="3 6" id="KW-0812">Transmembrane</keyword>
<comment type="caution">
    <text evidence="8">The sequence shown here is derived from an EMBL/GenBank/DDBJ whole genome shotgun (WGS) entry which is preliminary data.</text>
</comment>
<dbReference type="PROSITE" id="PS50850">
    <property type="entry name" value="MFS"/>
    <property type="match status" value="1"/>
</dbReference>
<reference evidence="8 9" key="1">
    <citation type="journal article" date="2015" name="Genome Announc.">
        <title>Expanding the biotechnology potential of lactobacilli through comparative genomics of 213 strains and associated genera.</title>
        <authorList>
            <person name="Sun Z."/>
            <person name="Harris H.M."/>
            <person name="McCann A."/>
            <person name="Guo C."/>
            <person name="Argimon S."/>
            <person name="Zhang W."/>
            <person name="Yang X."/>
            <person name="Jeffery I.B."/>
            <person name="Cooney J.C."/>
            <person name="Kagawa T.F."/>
            <person name="Liu W."/>
            <person name="Song Y."/>
            <person name="Salvetti E."/>
            <person name="Wrobel A."/>
            <person name="Rasinkangas P."/>
            <person name="Parkhill J."/>
            <person name="Rea M.C."/>
            <person name="O'Sullivan O."/>
            <person name="Ritari J."/>
            <person name="Douillard F.P."/>
            <person name="Paul Ross R."/>
            <person name="Yang R."/>
            <person name="Briner A.E."/>
            <person name="Felis G.E."/>
            <person name="de Vos W.M."/>
            <person name="Barrangou R."/>
            <person name="Klaenhammer T.R."/>
            <person name="Caufield P.W."/>
            <person name="Cui Y."/>
            <person name="Zhang H."/>
            <person name="O'Toole P.W."/>
        </authorList>
    </citation>
    <scope>NUCLEOTIDE SEQUENCE [LARGE SCALE GENOMIC DNA]</scope>
    <source>
        <strain evidence="8 9">DSM 10532</strain>
    </source>
</reference>
<accession>A0A0R1NW70</accession>
<feature type="transmembrane region" description="Helical" evidence="6">
    <location>
        <begin position="274"/>
        <end position="298"/>
    </location>
</feature>
<dbReference type="Pfam" id="PF00083">
    <property type="entry name" value="Sugar_tr"/>
    <property type="match status" value="1"/>
</dbReference>
<dbReference type="EMBL" id="AZEL01000056">
    <property type="protein sequence ID" value="KRL20680.1"/>
    <property type="molecule type" value="Genomic_DNA"/>
</dbReference>
<evidence type="ECO:0000256" key="6">
    <source>
        <dbReference type="SAM" id="Phobius"/>
    </source>
</evidence>
<feature type="transmembrane region" description="Helical" evidence="6">
    <location>
        <begin position="426"/>
        <end position="446"/>
    </location>
</feature>
<evidence type="ECO:0000313" key="9">
    <source>
        <dbReference type="Proteomes" id="UP000051311"/>
    </source>
</evidence>
<name>A0A0R1NW70_9LACO</name>
<keyword evidence="4 6" id="KW-1133">Transmembrane helix</keyword>
<feature type="transmembrane region" description="Helical" evidence="6">
    <location>
        <begin position="191"/>
        <end position="210"/>
    </location>
</feature>
<feature type="transmembrane region" description="Helical" evidence="6">
    <location>
        <begin position="395"/>
        <end position="414"/>
    </location>
</feature>
<proteinExistence type="predicted"/>
<dbReference type="AlphaFoldDB" id="A0A0R1NW70"/>
<dbReference type="eggNOG" id="COG0477">
    <property type="taxonomic scope" value="Bacteria"/>
</dbReference>
<comment type="subcellular location">
    <subcellularLocation>
        <location evidence="1">Cell membrane</location>
        <topology evidence="1">Multi-pass membrane protein</topology>
    </subcellularLocation>
</comment>
<dbReference type="InterPro" id="IPR020846">
    <property type="entry name" value="MFS_dom"/>
</dbReference>
<dbReference type="Proteomes" id="UP000051311">
    <property type="component" value="Unassembled WGS sequence"/>
</dbReference>
<organism evidence="8 9">
    <name type="scientific">Lactobacillus gallinarum DSM 10532 = JCM 2011</name>
    <dbReference type="NCBI Taxonomy" id="1423748"/>
    <lineage>
        <taxon>Bacteria</taxon>
        <taxon>Bacillati</taxon>
        <taxon>Bacillota</taxon>
        <taxon>Bacilli</taxon>
        <taxon>Lactobacillales</taxon>
        <taxon>Lactobacillaceae</taxon>
        <taxon>Lactobacillus</taxon>
    </lineage>
</organism>
<sequence length="461" mass="50173">MNKQAVLALMENNTQTTREKIIKTKKNYKRAPLMPVHLRVMIAVILGQIACGYALGISGTALSNAAKYIDISDLWTGLIGAGSLIGLAGSLLIGRLSDKIGRRQLLMINMYILAGLTLIHLLTANLLLTFIIRIGIGLMIAVDYTVGNALLTEWLPKGEDSKRQSHLLIYWTIGFILSYIVGTLITGLGAYTWQLIIATGAVPAIITALFRSFFPLPASPTWLASKGKVKKANKIISKHMGHKWRLPKRFMKKKAPKDIAWGILFSKKYLRRTLVGGIFYACQAFSFFGISIFLPILLSSINITGGSISGIIYNGGMFVGVLFGIFIFNKISRRTFLVGNFLTSAVLIGIMALVPGLDSMIKLSIFTIFAIILSSGLVLDYPYPTELFGIKVRGTGVGTCITISRFGAAAGTFLLPVLTNIGGAKLAMLVCAIVLLFAFIVCLIWAPETSPKFIKAEQNNN</sequence>
<dbReference type="InterPro" id="IPR005828">
    <property type="entry name" value="MFS_sugar_transport-like"/>
</dbReference>
<evidence type="ECO:0000256" key="5">
    <source>
        <dbReference type="ARBA" id="ARBA00023136"/>
    </source>
</evidence>